<evidence type="ECO:0000256" key="19">
    <source>
        <dbReference type="SAM" id="Phobius"/>
    </source>
</evidence>
<dbReference type="GO" id="GO:0004519">
    <property type="term" value="F:endonuclease activity"/>
    <property type="evidence" value="ECO:0007669"/>
    <property type="project" value="UniProtKB-KW"/>
</dbReference>
<evidence type="ECO:0000256" key="15">
    <source>
        <dbReference type="ARBA" id="ARBA00023204"/>
    </source>
</evidence>
<feature type="transmembrane region" description="Helical" evidence="19">
    <location>
        <begin position="305"/>
        <end position="325"/>
    </location>
</feature>
<feature type="transmembrane region" description="Helical" evidence="19">
    <location>
        <begin position="212"/>
        <end position="229"/>
    </location>
</feature>
<evidence type="ECO:0000256" key="5">
    <source>
        <dbReference type="ARBA" id="ARBA00022692"/>
    </source>
</evidence>
<feature type="transmembrane region" description="Helical" evidence="19">
    <location>
        <begin position="241"/>
        <end position="260"/>
    </location>
</feature>
<comment type="cofactor">
    <cofactor evidence="1">
        <name>Mg(2+)</name>
        <dbReference type="ChEBI" id="CHEBI:18420"/>
    </cofactor>
</comment>
<proteinExistence type="inferred from homology"/>
<evidence type="ECO:0000256" key="3">
    <source>
        <dbReference type="ARBA" id="ARBA00004141"/>
    </source>
</evidence>
<evidence type="ECO:0000256" key="6">
    <source>
        <dbReference type="ARBA" id="ARBA00022722"/>
    </source>
</evidence>
<evidence type="ECO:0000313" key="21">
    <source>
        <dbReference type="Proteomes" id="UP001489004"/>
    </source>
</evidence>
<feature type="transmembrane region" description="Helical" evidence="19">
    <location>
        <begin position="35"/>
        <end position="54"/>
    </location>
</feature>
<evidence type="ECO:0000313" key="20">
    <source>
        <dbReference type="EMBL" id="KAK9823740.1"/>
    </source>
</evidence>
<evidence type="ECO:0000256" key="14">
    <source>
        <dbReference type="ARBA" id="ARBA00023172"/>
    </source>
</evidence>
<dbReference type="GO" id="GO:0006310">
    <property type="term" value="P:DNA recombination"/>
    <property type="evidence" value="ECO:0007669"/>
    <property type="project" value="UniProtKB-KW"/>
</dbReference>
<comment type="subcellular location">
    <subcellularLocation>
        <location evidence="3">Membrane</location>
        <topology evidence="3">Multi-pass membrane protein</topology>
    </subcellularLocation>
    <subcellularLocation>
        <location evidence="2">Nucleus</location>
    </subcellularLocation>
</comment>
<evidence type="ECO:0000256" key="9">
    <source>
        <dbReference type="ARBA" id="ARBA00022763"/>
    </source>
</evidence>
<dbReference type="InterPro" id="IPR042530">
    <property type="entry name" value="EME1/EME2_C"/>
</dbReference>
<evidence type="ECO:0000256" key="10">
    <source>
        <dbReference type="ARBA" id="ARBA00022801"/>
    </source>
</evidence>
<keyword evidence="6" id="KW-0540">Nuclease</keyword>
<feature type="transmembrane region" description="Helical" evidence="19">
    <location>
        <begin position="74"/>
        <end position="93"/>
    </location>
</feature>
<keyword evidence="12 19" id="KW-1133">Transmembrane helix</keyword>
<dbReference type="SUPFAM" id="SSF81321">
    <property type="entry name" value="Family A G protein-coupled receptor-like"/>
    <property type="match status" value="1"/>
</dbReference>
<sequence>MLLCTYQEATAVVQAPTLEFLLRRSRIRLGNTFRLVRDCFFIVRLTGEAALLLVPRSTAGGDLQDFAAGLTEYSLGYALMVATLLCNGVMMFAENFMRQQYLQYRTTACIGSHILHKLVQMALTLAPYGTLCHPRYNTTVALLESAGIAQIWIMSYGLRLPAKRQRLMGGTVWFVLSVGLLYIICDALLVLLDSSLNEAAAQALFRQVPAELYRWSALSFLTAFLLNLRSLWDERPNKRNLAVLCCFISAIAGLADHRLVTNPRGIWFDSNNNPLQARRYLHFAATTPAIVFLISRVSDLPPRRIWGTCTLQVFVIASGFGASLVDGAWKWTWFCAGSFLTIMSSSDDEELLMDLGAGFASRHPLRKPMSRSPDHTIAVAAPSRMQEPRPTVRPTPNLAKVDAVVDLTSDGEEEHVSLAGTAGASQQPAADHTIGPHLSAVGHSQRAATNFVLEMRTAAAPALPRRQSGQVKRLYDDDDDEAPGQHLGASSHCQPVSAAAHPAYEKKGGLVAWPRQPLARDIVNRERGSEGVPACGQADDGDCDSEEEAPHPRRRKTAPSGDKEADKERKRAEKEAARREKAERLALEKEAKARQRAVDKAEKERQKEQLKQFKKQQKEELQRAKGNFSMKETQVIFDKEVLLKLKWAYEASQQLREKDMGVAIMDLPLSGRGVVFRRQVPALPAAASDSQVADSASALPGSLVWQDLPYVLLCFTAADFTAQVEKDRLQSVFDAAGAAYPEFSVGLLIEGLEHYLTQRGRQDFRRDGPGAAASFDRRTVDNFLMDIAVRRPGVHFRLAVDGPQCAEHLVGLARALADQPYKVQESYLACFGGGGRDSASIKALEIQYPIELPDRAVWFKALTYMQGLPPGAAHVIANTYTSLGALASVYMDDSKSERTKAMLLEDLTKPGEGARSRVGPAASKKLYRFLTATDPLTGLDELGA</sequence>
<feature type="region of interest" description="Disordered" evidence="18">
    <location>
        <begin position="462"/>
        <end position="499"/>
    </location>
</feature>
<dbReference type="GO" id="GO:0006281">
    <property type="term" value="P:DNA repair"/>
    <property type="evidence" value="ECO:0007669"/>
    <property type="project" value="UniProtKB-KW"/>
</dbReference>
<evidence type="ECO:0000256" key="12">
    <source>
        <dbReference type="ARBA" id="ARBA00022989"/>
    </source>
</evidence>
<dbReference type="InterPro" id="IPR001425">
    <property type="entry name" value="Arc/bac/fun_rhodopsins"/>
</dbReference>
<dbReference type="Pfam" id="PF01036">
    <property type="entry name" value="Bac_rhodopsin"/>
    <property type="match status" value="1"/>
</dbReference>
<dbReference type="GO" id="GO:0016787">
    <property type="term" value="F:hydrolase activity"/>
    <property type="evidence" value="ECO:0007669"/>
    <property type="project" value="UniProtKB-KW"/>
</dbReference>
<keyword evidence="9" id="KW-0227">DNA damage</keyword>
<evidence type="ECO:0000256" key="11">
    <source>
        <dbReference type="ARBA" id="ARBA00022842"/>
    </source>
</evidence>
<name>A0AAW1QQG9_9CHLO</name>
<protein>
    <submittedName>
        <fullName evidence="20">Uncharacterized protein</fullName>
    </submittedName>
</protein>
<evidence type="ECO:0000256" key="4">
    <source>
        <dbReference type="ARBA" id="ARBA00008130"/>
    </source>
</evidence>
<dbReference type="AlphaFoldDB" id="A0AAW1QQG9"/>
<dbReference type="PANTHER" id="PTHR21077">
    <property type="entry name" value="EME1 PROTEIN"/>
    <property type="match status" value="1"/>
</dbReference>
<keyword evidence="11" id="KW-0460">Magnesium</keyword>
<keyword evidence="5 19" id="KW-0812">Transmembrane</keyword>
<keyword evidence="16" id="KW-0539">Nucleus</keyword>
<comment type="similarity">
    <text evidence="4">Belongs to the archaeal/bacterial/fungal opsin family.</text>
</comment>
<dbReference type="GO" id="GO:0046872">
    <property type="term" value="F:metal ion binding"/>
    <property type="evidence" value="ECO:0007669"/>
    <property type="project" value="UniProtKB-KW"/>
</dbReference>
<evidence type="ECO:0000256" key="13">
    <source>
        <dbReference type="ARBA" id="ARBA00023136"/>
    </source>
</evidence>
<feature type="transmembrane region" description="Helical" evidence="19">
    <location>
        <begin position="170"/>
        <end position="192"/>
    </location>
</feature>
<dbReference type="Gene3D" id="1.20.1070.10">
    <property type="entry name" value="Rhodopsin 7-helix transmembrane proteins"/>
    <property type="match status" value="1"/>
</dbReference>
<keyword evidence="14" id="KW-0233">DNA recombination</keyword>
<keyword evidence="15" id="KW-0234">DNA repair</keyword>
<dbReference type="GO" id="GO:0016020">
    <property type="term" value="C:membrane"/>
    <property type="evidence" value="ECO:0007669"/>
    <property type="project" value="UniProtKB-SubCell"/>
</dbReference>
<evidence type="ECO:0000256" key="2">
    <source>
        <dbReference type="ARBA" id="ARBA00004123"/>
    </source>
</evidence>
<feature type="transmembrane region" description="Helical" evidence="19">
    <location>
        <begin position="280"/>
        <end position="298"/>
    </location>
</feature>
<evidence type="ECO:0000256" key="1">
    <source>
        <dbReference type="ARBA" id="ARBA00001946"/>
    </source>
</evidence>
<accession>A0AAW1QQG9</accession>
<dbReference type="Gene3D" id="1.10.150.670">
    <property type="entry name" value="Crossover junction endonuclease EME1, DNA-binding domain"/>
    <property type="match status" value="1"/>
</dbReference>
<keyword evidence="13 19" id="KW-0472">Membrane</keyword>
<feature type="region of interest" description="Disordered" evidence="18">
    <location>
        <begin position="525"/>
        <end position="618"/>
    </location>
</feature>
<keyword evidence="17" id="KW-0469">Meiosis</keyword>
<comment type="caution">
    <text evidence="20">The sequence shown here is derived from an EMBL/GenBank/DDBJ whole genome shotgun (WGS) entry which is preliminary data.</text>
</comment>
<dbReference type="PANTHER" id="PTHR21077:SF5">
    <property type="entry name" value="CROSSOVER JUNCTION ENDONUCLEASE MMS4"/>
    <property type="match status" value="1"/>
</dbReference>
<evidence type="ECO:0000256" key="17">
    <source>
        <dbReference type="ARBA" id="ARBA00023254"/>
    </source>
</evidence>
<evidence type="ECO:0000256" key="18">
    <source>
        <dbReference type="SAM" id="MobiDB-lite"/>
    </source>
</evidence>
<keyword evidence="21" id="KW-1185">Reference proteome</keyword>
<organism evidence="20 21">
    <name type="scientific">[Myrmecia] bisecta</name>
    <dbReference type="NCBI Taxonomy" id="41462"/>
    <lineage>
        <taxon>Eukaryota</taxon>
        <taxon>Viridiplantae</taxon>
        <taxon>Chlorophyta</taxon>
        <taxon>core chlorophytes</taxon>
        <taxon>Trebouxiophyceae</taxon>
        <taxon>Trebouxiales</taxon>
        <taxon>Trebouxiaceae</taxon>
        <taxon>Myrmecia</taxon>
    </lineage>
</organism>
<dbReference type="Gene3D" id="3.40.50.10130">
    <property type="match status" value="1"/>
</dbReference>
<dbReference type="GO" id="GO:0005634">
    <property type="term" value="C:nucleus"/>
    <property type="evidence" value="ECO:0007669"/>
    <property type="project" value="UniProtKB-SubCell"/>
</dbReference>
<gene>
    <name evidence="20" type="ORF">WJX72_005067</name>
</gene>
<feature type="compositionally biased region" description="Basic and acidic residues" evidence="18">
    <location>
        <begin position="561"/>
        <end position="618"/>
    </location>
</feature>
<evidence type="ECO:0000256" key="7">
    <source>
        <dbReference type="ARBA" id="ARBA00022723"/>
    </source>
</evidence>
<dbReference type="GO" id="GO:0048476">
    <property type="term" value="C:Holliday junction resolvase complex"/>
    <property type="evidence" value="ECO:0007669"/>
    <property type="project" value="InterPro"/>
</dbReference>
<keyword evidence="8" id="KW-0255">Endonuclease</keyword>
<evidence type="ECO:0000256" key="8">
    <source>
        <dbReference type="ARBA" id="ARBA00022759"/>
    </source>
</evidence>
<dbReference type="GO" id="GO:0051321">
    <property type="term" value="P:meiotic cell cycle"/>
    <property type="evidence" value="ECO:0007669"/>
    <property type="project" value="UniProtKB-KW"/>
</dbReference>
<keyword evidence="7" id="KW-0479">Metal-binding</keyword>
<dbReference type="Proteomes" id="UP001489004">
    <property type="component" value="Unassembled WGS sequence"/>
</dbReference>
<dbReference type="EMBL" id="JALJOR010000002">
    <property type="protein sequence ID" value="KAK9823740.1"/>
    <property type="molecule type" value="Genomic_DNA"/>
</dbReference>
<dbReference type="InterPro" id="IPR033310">
    <property type="entry name" value="Mms4/EME1/EME2"/>
</dbReference>
<reference evidence="20 21" key="1">
    <citation type="journal article" date="2024" name="Nat. Commun.">
        <title>Phylogenomics reveals the evolutionary origins of lichenization in chlorophyte algae.</title>
        <authorList>
            <person name="Puginier C."/>
            <person name="Libourel C."/>
            <person name="Otte J."/>
            <person name="Skaloud P."/>
            <person name="Haon M."/>
            <person name="Grisel S."/>
            <person name="Petersen M."/>
            <person name="Berrin J.G."/>
            <person name="Delaux P.M."/>
            <person name="Dal Grande F."/>
            <person name="Keller J."/>
        </authorList>
    </citation>
    <scope>NUCLEOTIDE SEQUENCE [LARGE SCALE GENOMIC DNA]</scope>
    <source>
        <strain evidence="20 21">SAG 2043</strain>
    </source>
</reference>
<evidence type="ECO:0000256" key="16">
    <source>
        <dbReference type="ARBA" id="ARBA00023242"/>
    </source>
</evidence>
<keyword evidence="10" id="KW-0378">Hydrolase</keyword>